<accession>A0A3E3IG23</accession>
<dbReference type="RefSeq" id="WP_117546897.1">
    <property type="nucleotide sequence ID" value="NZ_NFJJ01000005.1"/>
</dbReference>
<evidence type="ECO:0000313" key="1">
    <source>
        <dbReference type="EMBL" id="RGE65992.1"/>
    </source>
</evidence>
<protein>
    <submittedName>
        <fullName evidence="1">Uncharacterized protein</fullName>
    </submittedName>
</protein>
<sequence>MYRSKIDKIYSFGFAFADVDLPYIEKICSLIDTRDITWHLNDYDCIQKRKEYQKKLKKCGFQGEFSTFTTK</sequence>
<dbReference type="EMBL" id="QVME01000010">
    <property type="protein sequence ID" value="RGE65992.1"/>
    <property type="molecule type" value="Genomic_DNA"/>
</dbReference>
<name>A0A3E3IG23_9FIRM</name>
<proteinExistence type="predicted"/>
<dbReference type="AlphaFoldDB" id="A0A3E3IG23"/>
<reference evidence="1 2" key="1">
    <citation type="submission" date="2018-08" db="EMBL/GenBank/DDBJ databases">
        <title>A genome reference for cultivated species of the human gut microbiota.</title>
        <authorList>
            <person name="Zou Y."/>
            <person name="Xue W."/>
            <person name="Luo G."/>
        </authorList>
    </citation>
    <scope>NUCLEOTIDE SEQUENCE [LARGE SCALE GENOMIC DNA]</scope>
    <source>
        <strain evidence="1 2">TF05-12AC</strain>
    </source>
</reference>
<gene>
    <name evidence="1" type="ORF">DXC40_15700</name>
</gene>
<dbReference type="Proteomes" id="UP000260828">
    <property type="component" value="Unassembled WGS sequence"/>
</dbReference>
<evidence type="ECO:0000313" key="2">
    <source>
        <dbReference type="Proteomes" id="UP000260828"/>
    </source>
</evidence>
<organism evidence="1 2">
    <name type="scientific">Anaerotruncus colihominis</name>
    <dbReference type="NCBI Taxonomy" id="169435"/>
    <lineage>
        <taxon>Bacteria</taxon>
        <taxon>Bacillati</taxon>
        <taxon>Bacillota</taxon>
        <taxon>Clostridia</taxon>
        <taxon>Eubacteriales</taxon>
        <taxon>Oscillospiraceae</taxon>
        <taxon>Anaerotruncus</taxon>
    </lineage>
</organism>
<comment type="caution">
    <text evidence="1">The sequence shown here is derived from an EMBL/GenBank/DDBJ whole genome shotgun (WGS) entry which is preliminary data.</text>
</comment>